<protein>
    <submittedName>
        <fullName evidence="1">Uncharacterized protein</fullName>
    </submittedName>
</protein>
<dbReference type="EMBL" id="SACJ01000006">
    <property type="protein sequence ID" value="RVT75309.1"/>
    <property type="molecule type" value="Genomic_DNA"/>
</dbReference>
<evidence type="ECO:0000313" key="2">
    <source>
        <dbReference type="Proteomes" id="UP000285211"/>
    </source>
</evidence>
<keyword evidence="2" id="KW-1185">Reference proteome</keyword>
<dbReference type="AlphaFoldDB" id="A0A437KT55"/>
<comment type="caution">
    <text evidence="1">The sequence shown here is derived from an EMBL/GenBank/DDBJ whole genome shotgun (WGS) entry which is preliminary data.</text>
</comment>
<name>A0A437KT55_9FLAO</name>
<sequence length="83" mass="8706">MKLVVGSGGSFGQPCTNDMQCWQTSGGSAYCYSGVCVPYDGEGSSTAGCWDRPITQQCHGSTFGCCPTDFYTCTNTVGGYICL</sequence>
<accession>A0A437KT55</accession>
<evidence type="ECO:0000313" key="1">
    <source>
        <dbReference type="EMBL" id="RVT75309.1"/>
    </source>
</evidence>
<gene>
    <name evidence="1" type="ORF">EOD40_11110</name>
</gene>
<dbReference type="RefSeq" id="WP_128195517.1">
    <property type="nucleotide sequence ID" value="NZ_SACJ01000006.1"/>
</dbReference>
<proteinExistence type="predicted"/>
<organism evidence="1 2">
    <name type="scientific">Flavobacterium sufflavum</name>
    <dbReference type="NCBI Taxonomy" id="1921138"/>
    <lineage>
        <taxon>Bacteria</taxon>
        <taxon>Pseudomonadati</taxon>
        <taxon>Bacteroidota</taxon>
        <taxon>Flavobacteriia</taxon>
        <taxon>Flavobacteriales</taxon>
        <taxon>Flavobacteriaceae</taxon>
        <taxon>Flavobacterium</taxon>
    </lineage>
</organism>
<dbReference type="Proteomes" id="UP000285211">
    <property type="component" value="Unassembled WGS sequence"/>
</dbReference>
<reference evidence="1 2" key="1">
    <citation type="submission" date="2019-01" db="EMBL/GenBank/DDBJ databases">
        <authorList>
            <person name="Chen W.-M."/>
        </authorList>
    </citation>
    <scope>NUCLEOTIDE SEQUENCE [LARGE SCALE GENOMIC DNA]</scope>
    <source>
        <strain evidence="1 2">BBQ-12</strain>
    </source>
</reference>